<dbReference type="EMBL" id="MFLY01000036">
    <property type="protein sequence ID" value="OGG72668.1"/>
    <property type="molecule type" value="Genomic_DNA"/>
</dbReference>
<dbReference type="PANTHER" id="PTHR34203:SF15">
    <property type="entry name" value="SLL1173 PROTEIN"/>
    <property type="match status" value="1"/>
</dbReference>
<dbReference type="Gene3D" id="3.40.50.150">
    <property type="entry name" value="Vaccinia Virus protein VP39"/>
    <property type="match status" value="1"/>
</dbReference>
<reference evidence="2 3" key="1">
    <citation type="journal article" date="2016" name="Nat. Commun.">
        <title>Thousands of microbial genomes shed light on interconnected biogeochemical processes in an aquifer system.</title>
        <authorList>
            <person name="Anantharaman K."/>
            <person name="Brown C.T."/>
            <person name="Hug L.A."/>
            <person name="Sharon I."/>
            <person name="Castelle C.J."/>
            <person name="Probst A.J."/>
            <person name="Thomas B.C."/>
            <person name="Singh A."/>
            <person name="Wilkins M.J."/>
            <person name="Karaoz U."/>
            <person name="Brodie E.L."/>
            <person name="Williams K.H."/>
            <person name="Hubbard S.S."/>
            <person name="Banfield J.F."/>
        </authorList>
    </citation>
    <scope>NUCLEOTIDE SEQUENCE [LARGE SCALE GENOMIC DNA]</scope>
</reference>
<protein>
    <recommendedName>
        <fullName evidence="1">Methyltransferase FkbM domain-containing protein</fullName>
    </recommendedName>
</protein>
<organism evidence="2 3">
    <name type="scientific">Candidatus Kaiserbacteria bacterium RIFCSPLOWO2_01_FULL_53_17</name>
    <dbReference type="NCBI Taxonomy" id="1798511"/>
    <lineage>
        <taxon>Bacteria</taxon>
        <taxon>Candidatus Kaiseribacteriota</taxon>
    </lineage>
</organism>
<dbReference type="PANTHER" id="PTHR34203">
    <property type="entry name" value="METHYLTRANSFERASE, FKBM FAMILY PROTEIN"/>
    <property type="match status" value="1"/>
</dbReference>
<accession>A0A1F6EG99</accession>
<sequence length="243" mass="27194">MFRRVWKVVRGPSKIKFLLVVLAKVVLRIQIPATYAVSVGGRKARLLLRGTVNDFDFLASIWEGEYNVALDNPKLILDFGAHIGIASTWFLLKYPGATVEAYEPSPELFPILTQNLVQFGNRAMAYQIAASHDGELELFLADEFTTTRTSSAFKTTNNRIQVPSRSLDTIVGDRTVDLIKVDIEGSEYELLLHAHCLPQVRVITGELHSGAYPYKVNDDVFSLLTPFHVIEESAGIFISRVRV</sequence>
<evidence type="ECO:0000313" key="2">
    <source>
        <dbReference type="EMBL" id="OGG72668.1"/>
    </source>
</evidence>
<gene>
    <name evidence="2" type="ORF">A3A38_00320</name>
</gene>
<evidence type="ECO:0000259" key="1">
    <source>
        <dbReference type="Pfam" id="PF05050"/>
    </source>
</evidence>
<dbReference type="AlphaFoldDB" id="A0A1F6EG99"/>
<dbReference type="InterPro" id="IPR052514">
    <property type="entry name" value="SAM-dependent_MTase"/>
</dbReference>
<dbReference type="InterPro" id="IPR029063">
    <property type="entry name" value="SAM-dependent_MTases_sf"/>
</dbReference>
<evidence type="ECO:0000313" key="3">
    <source>
        <dbReference type="Proteomes" id="UP000177306"/>
    </source>
</evidence>
<dbReference type="NCBIfam" id="TIGR01444">
    <property type="entry name" value="fkbM_fam"/>
    <property type="match status" value="1"/>
</dbReference>
<dbReference type="SUPFAM" id="SSF53335">
    <property type="entry name" value="S-adenosyl-L-methionine-dependent methyltransferases"/>
    <property type="match status" value="1"/>
</dbReference>
<feature type="domain" description="Methyltransferase FkbM" evidence="1">
    <location>
        <begin position="78"/>
        <end position="211"/>
    </location>
</feature>
<dbReference type="Pfam" id="PF05050">
    <property type="entry name" value="Methyltransf_21"/>
    <property type="match status" value="1"/>
</dbReference>
<comment type="caution">
    <text evidence="2">The sequence shown here is derived from an EMBL/GenBank/DDBJ whole genome shotgun (WGS) entry which is preliminary data.</text>
</comment>
<name>A0A1F6EG99_9BACT</name>
<dbReference type="InterPro" id="IPR006342">
    <property type="entry name" value="FkbM_mtfrase"/>
</dbReference>
<dbReference type="Proteomes" id="UP000177306">
    <property type="component" value="Unassembled WGS sequence"/>
</dbReference>
<proteinExistence type="predicted"/>